<evidence type="ECO:0000256" key="5">
    <source>
        <dbReference type="ARBA" id="ARBA00022842"/>
    </source>
</evidence>
<dbReference type="CDD" id="cd00593">
    <property type="entry name" value="RIBOc"/>
    <property type="match status" value="1"/>
</dbReference>
<reference evidence="9" key="1">
    <citation type="submission" date="2020-05" db="EMBL/GenBank/DDBJ databases">
        <title>Phylogenomic resolution of chytrid fungi.</title>
        <authorList>
            <person name="Stajich J.E."/>
            <person name="Amses K."/>
            <person name="Simmons R."/>
            <person name="Seto K."/>
            <person name="Myers J."/>
            <person name="Bonds A."/>
            <person name="Quandt C.A."/>
            <person name="Barry K."/>
            <person name="Liu P."/>
            <person name="Grigoriev I."/>
            <person name="Longcore J.E."/>
            <person name="James T.Y."/>
        </authorList>
    </citation>
    <scope>NUCLEOTIDE SEQUENCE</scope>
    <source>
        <strain evidence="9">JEL0318</strain>
    </source>
</reference>
<dbReference type="FunFam" id="1.10.1520.10:FF:000004">
    <property type="entry name" value="Endoribonuclease dicer-like 1"/>
    <property type="match status" value="1"/>
</dbReference>
<dbReference type="PANTHER" id="PTHR14950:SF37">
    <property type="entry name" value="ENDORIBONUCLEASE DICER"/>
    <property type="match status" value="1"/>
</dbReference>
<dbReference type="GO" id="GO:0046872">
    <property type="term" value="F:metal ion binding"/>
    <property type="evidence" value="ECO:0007669"/>
    <property type="project" value="UniProtKB-KW"/>
</dbReference>
<keyword evidence="3" id="KW-0479">Metal-binding</keyword>
<comment type="cofactor">
    <cofactor evidence="2">
        <name>Mg(2+)</name>
        <dbReference type="ChEBI" id="CHEBI:18420"/>
    </cofactor>
</comment>
<comment type="cofactor">
    <cofactor evidence="1">
        <name>Mn(2+)</name>
        <dbReference type="ChEBI" id="CHEBI:29035"/>
    </cofactor>
</comment>
<dbReference type="InterPro" id="IPR036389">
    <property type="entry name" value="RNase_III_sf"/>
</dbReference>
<dbReference type="PROSITE" id="PS50142">
    <property type="entry name" value="RNASE_3_2"/>
    <property type="match status" value="1"/>
</dbReference>
<gene>
    <name evidence="9" type="ORF">HK097_000909</name>
</gene>
<name>A0AAD5S4Z1_9FUNG</name>
<keyword evidence="6" id="KW-0694">RNA-binding</keyword>
<accession>A0AAD5S4Z1</accession>
<dbReference type="EMBL" id="JADGJD010001179">
    <property type="protein sequence ID" value="KAJ3046368.1"/>
    <property type="molecule type" value="Genomic_DNA"/>
</dbReference>
<feature type="non-terminal residue" evidence="9">
    <location>
        <position position="1"/>
    </location>
</feature>
<sequence length="395" mass="44857">RDGFGSMEEVDFPFEAVESILKYRFRNRALLIEAFTHQTFGQPVTPSYQRLEFLGDAILDWVITRMFYNSYPDLAPGALTDLRQAAVNNESYSRMSVKLKLYPYLLHGLPIMAREIEEYVGYIESAGDGLHPTETKHEGPKVLGDLFEAVAGAVFVDAEGHLPTMWNVFKPLMSDFLEVHANPDVAQKSPIRKFHEHFQKMGFAVNDVHYRFAMWMHHTHGAFFVCRVYVLDFAIATEVANSKTLAKRLVSIAGLKWIEDNAAKIEELLHRSLGARKEGVVIDAGDDEIVPPLDWKPSVKQTQVKEPVQKALIVMNGFPSNAMMTPVMNPFGMAQPMTMNNAFQQINAIQQYQLQQLQQLYQQTQQTQQLQQLQQRLDVETQQSGSAMETGEVDE</sequence>
<dbReference type="Pfam" id="PF00636">
    <property type="entry name" value="Ribonuclease_3"/>
    <property type="match status" value="1"/>
</dbReference>
<keyword evidence="7" id="KW-0175">Coiled coil</keyword>
<evidence type="ECO:0000313" key="10">
    <source>
        <dbReference type="Proteomes" id="UP001212841"/>
    </source>
</evidence>
<dbReference type="InterPro" id="IPR000999">
    <property type="entry name" value="RNase_III_dom"/>
</dbReference>
<dbReference type="GO" id="GO:0006396">
    <property type="term" value="P:RNA processing"/>
    <property type="evidence" value="ECO:0007669"/>
    <property type="project" value="InterPro"/>
</dbReference>
<keyword evidence="10" id="KW-1185">Reference proteome</keyword>
<dbReference type="Gene3D" id="1.10.1520.10">
    <property type="entry name" value="Ribonuclease III domain"/>
    <property type="match status" value="1"/>
</dbReference>
<dbReference type="GO" id="GO:0003723">
    <property type="term" value="F:RNA binding"/>
    <property type="evidence" value="ECO:0007669"/>
    <property type="project" value="UniProtKB-KW"/>
</dbReference>
<evidence type="ECO:0000256" key="2">
    <source>
        <dbReference type="ARBA" id="ARBA00001946"/>
    </source>
</evidence>
<evidence type="ECO:0000256" key="1">
    <source>
        <dbReference type="ARBA" id="ARBA00001936"/>
    </source>
</evidence>
<evidence type="ECO:0000256" key="3">
    <source>
        <dbReference type="ARBA" id="ARBA00022723"/>
    </source>
</evidence>
<dbReference type="GO" id="GO:0004525">
    <property type="term" value="F:ribonuclease III activity"/>
    <property type="evidence" value="ECO:0007669"/>
    <property type="project" value="InterPro"/>
</dbReference>
<dbReference type="PROSITE" id="PS00517">
    <property type="entry name" value="RNASE_3_1"/>
    <property type="match status" value="1"/>
</dbReference>
<keyword evidence="4" id="KW-0378">Hydrolase</keyword>
<keyword evidence="5" id="KW-0460">Magnesium</keyword>
<dbReference type="Proteomes" id="UP001212841">
    <property type="component" value="Unassembled WGS sequence"/>
</dbReference>
<dbReference type="SUPFAM" id="SSF54768">
    <property type="entry name" value="dsRNA-binding domain-like"/>
    <property type="match status" value="1"/>
</dbReference>
<evidence type="ECO:0000259" key="8">
    <source>
        <dbReference type="PROSITE" id="PS50142"/>
    </source>
</evidence>
<comment type="caution">
    <text evidence="9">The sequence shown here is derived from an EMBL/GenBank/DDBJ whole genome shotgun (WGS) entry which is preliminary data.</text>
</comment>
<feature type="coiled-coil region" evidence="7">
    <location>
        <begin position="354"/>
        <end position="383"/>
    </location>
</feature>
<dbReference type="PANTHER" id="PTHR14950">
    <property type="entry name" value="DICER-RELATED"/>
    <property type="match status" value="1"/>
</dbReference>
<evidence type="ECO:0000256" key="6">
    <source>
        <dbReference type="ARBA" id="ARBA00022884"/>
    </source>
</evidence>
<proteinExistence type="predicted"/>
<organism evidence="9 10">
    <name type="scientific">Rhizophlyctis rosea</name>
    <dbReference type="NCBI Taxonomy" id="64517"/>
    <lineage>
        <taxon>Eukaryota</taxon>
        <taxon>Fungi</taxon>
        <taxon>Fungi incertae sedis</taxon>
        <taxon>Chytridiomycota</taxon>
        <taxon>Chytridiomycota incertae sedis</taxon>
        <taxon>Chytridiomycetes</taxon>
        <taxon>Rhizophlyctidales</taxon>
        <taxon>Rhizophlyctidaceae</taxon>
        <taxon>Rhizophlyctis</taxon>
    </lineage>
</organism>
<evidence type="ECO:0000256" key="7">
    <source>
        <dbReference type="SAM" id="Coils"/>
    </source>
</evidence>
<protein>
    <recommendedName>
        <fullName evidence="8">RNase III domain-containing protein</fullName>
    </recommendedName>
</protein>
<dbReference type="AlphaFoldDB" id="A0AAD5S4Z1"/>
<dbReference type="SUPFAM" id="SSF69065">
    <property type="entry name" value="RNase III domain-like"/>
    <property type="match status" value="1"/>
</dbReference>
<evidence type="ECO:0000256" key="4">
    <source>
        <dbReference type="ARBA" id="ARBA00022801"/>
    </source>
</evidence>
<feature type="domain" description="RNase III" evidence="8">
    <location>
        <begin position="14"/>
        <end position="159"/>
    </location>
</feature>
<dbReference type="SMART" id="SM00535">
    <property type="entry name" value="RIBOc"/>
    <property type="match status" value="1"/>
</dbReference>
<evidence type="ECO:0000313" key="9">
    <source>
        <dbReference type="EMBL" id="KAJ3046368.1"/>
    </source>
</evidence>